<dbReference type="AlphaFoldDB" id="A0A316EB11"/>
<dbReference type="SUPFAM" id="SSF56954">
    <property type="entry name" value="Outer membrane efflux proteins (OEP)"/>
    <property type="match status" value="1"/>
</dbReference>
<dbReference type="PANTHER" id="PTHR30026:SF20">
    <property type="entry name" value="OUTER MEMBRANE PROTEIN TOLC"/>
    <property type="match status" value="1"/>
</dbReference>
<evidence type="ECO:0000256" key="7">
    <source>
        <dbReference type="ARBA" id="ARBA00023237"/>
    </source>
</evidence>
<keyword evidence="5" id="KW-0812">Transmembrane</keyword>
<organism evidence="9 10">
    <name type="scientific">Arcicella aurantiaca</name>
    <dbReference type="NCBI Taxonomy" id="591202"/>
    <lineage>
        <taxon>Bacteria</taxon>
        <taxon>Pseudomonadati</taxon>
        <taxon>Bacteroidota</taxon>
        <taxon>Cytophagia</taxon>
        <taxon>Cytophagales</taxon>
        <taxon>Flectobacillaceae</taxon>
        <taxon>Arcicella</taxon>
    </lineage>
</organism>
<evidence type="ECO:0000313" key="9">
    <source>
        <dbReference type="EMBL" id="PWK26846.1"/>
    </source>
</evidence>
<dbReference type="Gene3D" id="1.20.1600.10">
    <property type="entry name" value="Outer membrane efflux proteins (OEP)"/>
    <property type="match status" value="1"/>
</dbReference>
<keyword evidence="10" id="KW-1185">Reference proteome</keyword>
<sequence length="438" mass="48276">MNISLKYISLFSFSALLMLANNGFAQQQITLSQAVEMALKNNLDIQIAKNNITAASINNHIGVAGGLPTVTGTAATNEQLTGLNQELSNGTVTNRTSVASNNSNIGFTATMMLYNGGRVLATKKRLEELQHLSQDQLNISIQNVIADVMLKYYVVVQQQNFVATLQQSIVVSKQKLDLIEARRSAGLSNDAELFQAQLDLNAQNQALQSQNVIIEQAKDDLLRSLVMSPNTEIVIKDTILVDKALQWENIQVSLKNHPSLLSAETQIGINKIIEKEAEARRYPTVNLNTGYNYVRSQSAAGFTLLNQQYGPFLGVNVTVPIYAGTNNIRQIQVAKVNTENARLQKEVVLQNFKNTAAKAWESFTATLSLIEAEKQNYALAEKLLNVITQRFQLGQATIIDIKQAQQSFENSGYRLNNLSYNAKVAEITLKQLASQLGN</sequence>
<dbReference type="OrthoDB" id="9771205at2"/>
<accession>A0A316EB11</accession>
<comment type="similarity">
    <text evidence="2">Belongs to the outer membrane factor (OMF) (TC 1.B.17) family.</text>
</comment>
<dbReference type="GO" id="GO:0009279">
    <property type="term" value="C:cell outer membrane"/>
    <property type="evidence" value="ECO:0007669"/>
    <property type="project" value="UniProtKB-SubCell"/>
</dbReference>
<dbReference type="GO" id="GO:1990281">
    <property type="term" value="C:efflux pump complex"/>
    <property type="evidence" value="ECO:0007669"/>
    <property type="project" value="TreeGrafter"/>
</dbReference>
<dbReference type="InterPro" id="IPR051906">
    <property type="entry name" value="TolC-like"/>
</dbReference>
<keyword evidence="3" id="KW-0813">Transport</keyword>
<dbReference type="InterPro" id="IPR003423">
    <property type="entry name" value="OMP_efflux"/>
</dbReference>
<evidence type="ECO:0000256" key="6">
    <source>
        <dbReference type="ARBA" id="ARBA00023136"/>
    </source>
</evidence>
<feature type="chain" id="PRO_5016317963" evidence="8">
    <location>
        <begin position="26"/>
        <end position="438"/>
    </location>
</feature>
<dbReference type="RefSeq" id="WP_109742799.1">
    <property type="nucleotide sequence ID" value="NZ_QGGO01000009.1"/>
</dbReference>
<dbReference type="GO" id="GO:0015562">
    <property type="term" value="F:efflux transmembrane transporter activity"/>
    <property type="evidence" value="ECO:0007669"/>
    <property type="project" value="InterPro"/>
</dbReference>
<evidence type="ECO:0000256" key="4">
    <source>
        <dbReference type="ARBA" id="ARBA00022452"/>
    </source>
</evidence>
<dbReference type="Proteomes" id="UP000245489">
    <property type="component" value="Unassembled WGS sequence"/>
</dbReference>
<keyword evidence="6" id="KW-0472">Membrane</keyword>
<evidence type="ECO:0000256" key="1">
    <source>
        <dbReference type="ARBA" id="ARBA00004442"/>
    </source>
</evidence>
<evidence type="ECO:0000313" key="10">
    <source>
        <dbReference type="Proteomes" id="UP000245489"/>
    </source>
</evidence>
<keyword evidence="4" id="KW-1134">Transmembrane beta strand</keyword>
<dbReference type="Pfam" id="PF02321">
    <property type="entry name" value="OEP"/>
    <property type="match status" value="2"/>
</dbReference>
<evidence type="ECO:0000256" key="5">
    <source>
        <dbReference type="ARBA" id="ARBA00022692"/>
    </source>
</evidence>
<name>A0A316EB11_9BACT</name>
<evidence type="ECO:0000256" key="3">
    <source>
        <dbReference type="ARBA" id="ARBA00022448"/>
    </source>
</evidence>
<keyword evidence="7" id="KW-0998">Cell outer membrane</keyword>
<proteinExistence type="inferred from homology"/>
<dbReference type="GO" id="GO:0015288">
    <property type="term" value="F:porin activity"/>
    <property type="evidence" value="ECO:0007669"/>
    <property type="project" value="TreeGrafter"/>
</dbReference>
<reference evidence="9 10" key="1">
    <citation type="submission" date="2018-05" db="EMBL/GenBank/DDBJ databases">
        <title>Genomic Encyclopedia of Archaeal and Bacterial Type Strains, Phase II (KMG-II): from individual species to whole genera.</title>
        <authorList>
            <person name="Goeker M."/>
        </authorList>
    </citation>
    <scope>NUCLEOTIDE SEQUENCE [LARGE SCALE GENOMIC DNA]</scope>
    <source>
        <strain evidence="9 10">DSM 22214</strain>
    </source>
</reference>
<dbReference type="PANTHER" id="PTHR30026">
    <property type="entry name" value="OUTER MEMBRANE PROTEIN TOLC"/>
    <property type="match status" value="1"/>
</dbReference>
<feature type="signal peptide" evidence="8">
    <location>
        <begin position="1"/>
        <end position="25"/>
    </location>
</feature>
<evidence type="ECO:0000256" key="8">
    <source>
        <dbReference type="SAM" id="SignalP"/>
    </source>
</evidence>
<keyword evidence="8" id="KW-0732">Signal</keyword>
<protein>
    <submittedName>
        <fullName evidence="9">Outer membrane protein TolC</fullName>
    </submittedName>
</protein>
<dbReference type="EMBL" id="QGGO01000009">
    <property type="protein sequence ID" value="PWK26846.1"/>
    <property type="molecule type" value="Genomic_DNA"/>
</dbReference>
<gene>
    <name evidence="9" type="ORF">LV89_02052</name>
</gene>
<evidence type="ECO:0000256" key="2">
    <source>
        <dbReference type="ARBA" id="ARBA00007613"/>
    </source>
</evidence>
<comment type="caution">
    <text evidence="9">The sequence shown here is derived from an EMBL/GenBank/DDBJ whole genome shotgun (WGS) entry which is preliminary data.</text>
</comment>
<comment type="subcellular location">
    <subcellularLocation>
        <location evidence="1">Cell outer membrane</location>
    </subcellularLocation>
</comment>